<gene>
    <name evidence="7" type="ORF">CC78DRAFT_562066</name>
</gene>
<dbReference type="SUPFAM" id="SSF51735">
    <property type="entry name" value="NAD(P)-binding Rossmann-fold domains"/>
    <property type="match status" value="1"/>
</dbReference>
<evidence type="ECO:0000256" key="2">
    <source>
        <dbReference type="ARBA" id="ARBA00022857"/>
    </source>
</evidence>
<dbReference type="Gene3D" id="1.10.1040.10">
    <property type="entry name" value="N-(1-d-carboxylethyl)-l-norvaline Dehydrogenase, domain 2"/>
    <property type="match status" value="1"/>
</dbReference>
<comment type="function">
    <text evidence="4">Catalyzes the NADPH-dependent reduction of ketopantoate into pantoic acid.</text>
</comment>
<dbReference type="EC" id="1.1.1.169" evidence="4"/>
<feature type="domain" description="Ketopantoate reductase N-terminal" evidence="5">
    <location>
        <begin position="9"/>
        <end position="161"/>
    </location>
</feature>
<evidence type="ECO:0000256" key="4">
    <source>
        <dbReference type="RuleBase" id="RU362068"/>
    </source>
</evidence>
<dbReference type="GO" id="GO:0005737">
    <property type="term" value="C:cytoplasm"/>
    <property type="evidence" value="ECO:0007669"/>
    <property type="project" value="TreeGrafter"/>
</dbReference>
<accession>A0A9P4K0T0</accession>
<keyword evidence="3 4" id="KW-0560">Oxidoreductase</keyword>
<protein>
    <recommendedName>
        <fullName evidence="4">2-dehydropantoate 2-reductase</fullName>
        <ecNumber evidence="4">1.1.1.169</ecNumber>
    </recommendedName>
    <alternativeName>
        <fullName evidence="4">Ketopantoate reductase</fullName>
    </alternativeName>
</protein>
<dbReference type="Proteomes" id="UP000800093">
    <property type="component" value="Unassembled WGS sequence"/>
</dbReference>
<dbReference type="Gene3D" id="3.40.50.720">
    <property type="entry name" value="NAD(P)-binding Rossmann-like Domain"/>
    <property type="match status" value="1"/>
</dbReference>
<proteinExistence type="inferred from homology"/>
<organism evidence="7 8">
    <name type="scientific">Lojkania enalia</name>
    <dbReference type="NCBI Taxonomy" id="147567"/>
    <lineage>
        <taxon>Eukaryota</taxon>
        <taxon>Fungi</taxon>
        <taxon>Dikarya</taxon>
        <taxon>Ascomycota</taxon>
        <taxon>Pezizomycotina</taxon>
        <taxon>Dothideomycetes</taxon>
        <taxon>Pleosporomycetidae</taxon>
        <taxon>Pleosporales</taxon>
        <taxon>Pleosporales incertae sedis</taxon>
        <taxon>Lojkania</taxon>
    </lineage>
</organism>
<dbReference type="InterPro" id="IPR013328">
    <property type="entry name" value="6PGD_dom2"/>
</dbReference>
<dbReference type="AlphaFoldDB" id="A0A9P4K0T0"/>
<comment type="catalytic activity">
    <reaction evidence="4">
        <text>(R)-pantoate + NADP(+) = 2-dehydropantoate + NADPH + H(+)</text>
        <dbReference type="Rhea" id="RHEA:16233"/>
        <dbReference type="ChEBI" id="CHEBI:11561"/>
        <dbReference type="ChEBI" id="CHEBI:15378"/>
        <dbReference type="ChEBI" id="CHEBI:15980"/>
        <dbReference type="ChEBI" id="CHEBI:57783"/>
        <dbReference type="ChEBI" id="CHEBI:58349"/>
        <dbReference type="EC" id="1.1.1.169"/>
    </reaction>
</comment>
<evidence type="ECO:0000259" key="5">
    <source>
        <dbReference type="Pfam" id="PF02558"/>
    </source>
</evidence>
<feature type="domain" description="Ketopantoate reductase C-terminal" evidence="6">
    <location>
        <begin position="188"/>
        <end position="315"/>
    </location>
</feature>
<name>A0A9P4K0T0_9PLEO</name>
<evidence type="ECO:0000256" key="3">
    <source>
        <dbReference type="ARBA" id="ARBA00023002"/>
    </source>
</evidence>
<dbReference type="InterPro" id="IPR008927">
    <property type="entry name" value="6-PGluconate_DH-like_C_sf"/>
</dbReference>
<evidence type="ECO:0000313" key="7">
    <source>
        <dbReference type="EMBL" id="KAF2260784.1"/>
    </source>
</evidence>
<dbReference type="Pfam" id="PF02558">
    <property type="entry name" value="ApbA"/>
    <property type="match status" value="1"/>
</dbReference>
<dbReference type="InterPro" id="IPR003710">
    <property type="entry name" value="ApbA"/>
</dbReference>
<evidence type="ECO:0000313" key="8">
    <source>
        <dbReference type="Proteomes" id="UP000800093"/>
    </source>
</evidence>
<evidence type="ECO:0000259" key="6">
    <source>
        <dbReference type="Pfam" id="PF08546"/>
    </source>
</evidence>
<dbReference type="NCBIfam" id="TIGR00745">
    <property type="entry name" value="apbA_panE"/>
    <property type="match status" value="1"/>
</dbReference>
<comment type="caution">
    <text evidence="7">The sequence shown here is derived from an EMBL/GenBank/DDBJ whole genome shotgun (WGS) entry which is preliminary data.</text>
</comment>
<comment type="similarity">
    <text evidence="1 4">Belongs to the ketopantoate reductase family.</text>
</comment>
<dbReference type="EMBL" id="ML986673">
    <property type="protein sequence ID" value="KAF2260784.1"/>
    <property type="molecule type" value="Genomic_DNA"/>
</dbReference>
<dbReference type="InterPro" id="IPR013752">
    <property type="entry name" value="KPA_reductase"/>
</dbReference>
<dbReference type="InterPro" id="IPR051402">
    <property type="entry name" value="KPR-Related"/>
</dbReference>
<dbReference type="Pfam" id="PF08546">
    <property type="entry name" value="ApbA_C"/>
    <property type="match status" value="1"/>
</dbReference>
<keyword evidence="8" id="KW-1185">Reference proteome</keyword>
<dbReference type="FunFam" id="1.10.1040.10:FF:000017">
    <property type="entry name" value="2-dehydropantoate 2-reductase"/>
    <property type="match status" value="1"/>
</dbReference>
<dbReference type="PANTHER" id="PTHR21708:SF30">
    <property type="entry name" value="2-DEHYDROPANTOATE 2-REDUCTASE-RELATED"/>
    <property type="match status" value="1"/>
</dbReference>
<keyword evidence="2 4" id="KW-0521">NADP</keyword>
<dbReference type="PANTHER" id="PTHR21708">
    <property type="entry name" value="PROBABLE 2-DEHYDROPANTOATE 2-REDUCTASE"/>
    <property type="match status" value="1"/>
</dbReference>
<dbReference type="GO" id="GO:0008677">
    <property type="term" value="F:2-dehydropantoate 2-reductase activity"/>
    <property type="evidence" value="ECO:0007669"/>
    <property type="project" value="UniProtKB-EC"/>
</dbReference>
<sequence length="324" mass="35214">MSSPTRPKILLFGAGSVGAVYLYLLSKVSNVTAVLRSNYDSVKENGFTINSSIFGQGIRFIPNVVRSCSEAAELDSQPFDYILICSKAIPDTIPKLMEPAVTRGHTIIALLQNGIGIEQEYADAFPTNPIVSCVVYIPATQRPAGVIKHGEIELIEIGAYPSTAPAAPALAFTNLMKVSGATAEFYEDVQVKRWFKLLVNASWNPICALSLSADVFVIQSSPLAIDVVLDVMLEVREIAQAYGYVFSREQVEFQLDRAKARIPINAGIEPSMLQDVKEGRRIEVEAIVGNPVRMAKEKGISCGKLEMLYVLAKALDVRIGTGDS</sequence>
<dbReference type="SUPFAM" id="SSF48179">
    <property type="entry name" value="6-phosphogluconate dehydrogenase C-terminal domain-like"/>
    <property type="match status" value="1"/>
</dbReference>
<reference evidence="8" key="1">
    <citation type="journal article" date="2020" name="Stud. Mycol.">
        <title>101 Dothideomycetes genomes: A test case for predicting lifestyles and emergence of pathogens.</title>
        <authorList>
            <person name="Haridas S."/>
            <person name="Albert R."/>
            <person name="Binder M."/>
            <person name="Bloem J."/>
            <person name="LaButti K."/>
            <person name="Salamov A."/>
            <person name="Andreopoulos B."/>
            <person name="Baker S."/>
            <person name="Barry K."/>
            <person name="Bills G."/>
            <person name="Bluhm B."/>
            <person name="Cannon C."/>
            <person name="Castanera R."/>
            <person name="Culley D."/>
            <person name="Daum C."/>
            <person name="Ezra D."/>
            <person name="Gonzalez J."/>
            <person name="Henrissat B."/>
            <person name="Kuo A."/>
            <person name="Liang C."/>
            <person name="Lipzen A."/>
            <person name="Lutzoni F."/>
            <person name="Magnuson J."/>
            <person name="Mondo S."/>
            <person name="Nolan M."/>
            <person name="Ohm R."/>
            <person name="Pangilinan J."/>
            <person name="Park H.-J."/>
            <person name="Ramirez L."/>
            <person name="Alfaro M."/>
            <person name="Sun H."/>
            <person name="Tritt A."/>
            <person name="Yoshinaga Y."/>
            <person name="Zwiers L.-H."/>
            <person name="Turgeon B."/>
            <person name="Goodwin S."/>
            <person name="Spatafora J."/>
            <person name="Crous P."/>
            <person name="Grigoriev I."/>
        </authorList>
    </citation>
    <scope>NUCLEOTIDE SEQUENCE [LARGE SCALE GENOMIC DNA]</scope>
    <source>
        <strain evidence="8">CBS 304.66</strain>
    </source>
</reference>
<dbReference type="InterPro" id="IPR036291">
    <property type="entry name" value="NAD(P)-bd_dom_sf"/>
</dbReference>
<dbReference type="InterPro" id="IPR013332">
    <property type="entry name" value="KPR_N"/>
</dbReference>
<dbReference type="GO" id="GO:0015940">
    <property type="term" value="P:pantothenate biosynthetic process"/>
    <property type="evidence" value="ECO:0007669"/>
    <property type="project" value="InterPro"/>
</dbReference>
<dbReference type="OrthoDB" id="3609at2759"/>
<evidence type="ECO:0000256" key="1">
    <source>
        <dbReference type="ARBA" id="ARBA00007870"/>
    </source>
</evidence>